<dbReference type="InterPro" id="IPR029063">
    <property type="entry name" value="SAM-dependent_MTases_sf"/>
</dbReference>
<evidence type="ECO:0000256" key="3">
    <source>
        <dbReference type="ARBA" id="ARBA00022679"/>
    </source>
</evidence>
<dbReference type="EMBL" id="QGTL01000005">
    <property type="protein sequence ID" value="PWV75254.1"/>
    <property type="molecule type" value="Genomic_DNA"/>
</dbReference>
<protein>
    <submittedName>
        <fullName evidence="5">Methyltransferase family protein</fullName>
    </submittedName>
</protein>
<gene>
    <name evidence="5" type="ORF">DFR69_105328</name>
</gene>
<proteinExistence type="inferred from homology"/>
<dbReference type="RefSeq" id="WP_244198313.1">
    <property type="nucleotide sequence ID" value="NZ_QGTL01000005.1"/>
</dbReference>
<feature type="domain" description="Methyltransferase type 11" evidence="4">
    <location>
        <begin position="55"/>
        <end position="144"/>
    </location>
</feature>
<sequence length="258" mass="27973">MRGNGDSAERERWARRATSFGTQAAVYAEHRPDYAVAAIRWALEPLAAIEAPAVLDLGAGTGKLTGGLLAVGAEAVAVEPDASMRAEFVRRYPALTILAGTAEEIPLPDDSVDAVVAGQAFHWFEQSRAFPEIARVLRPGGVFAAFWNIEDGTTEWVAGLQRVARSEASTTPPPPDQPLPGHPLFAPFEKAVFAHAQRRTADSLVETIGTHSHTVVIPADQRAALLRRIRDYLRARPETAAGEFDYPLHTEVIRAVPR</sequence>
<organism evidence="5 6">
    <name type="scientific">Nocardia neocaledoniensis</name>
    <dbReference type="NCBI Taxonomy" id="236511"/>
    <lineage>
        <taxon>Bacteria</taxon>
        <taxon>Bacillati</taxon>
        <taxon>Actinomycetota</taxon>
        <taxon>Actinomycetes</taxon>
        <taxon>Mycobacteriales</taxon>
        <taxon>Nocardiaceae</taxon>
        <taxon>Nocardia</taxon>
    </lineage>
</organism>
<dbReference type="AlphaFoldDB" id="A0A317NKX1"/>
<dbReference type="GO" id="GO:0008757">
    <property type="term" value="F:S-adenosylmethionine-dependent methyltransferase activity"/>
    <property type="evidence" value="ECO:0007669"/>
    <property type="project" value="InterPro"/>
</dbReference>
<keyword evidence="6" id="KW-1185">Reference proteome</keyword>
<dbReference type="InterPro" id="IPR051052">
    <property type="entry name" value="Diverse_substrate_MTase"/>
</dbReference>
<dbReference type="Gene3D" id="3.40.50.150">
    <property type="entry name" value="Vaccinia Virus protein VP39"/>
    <property type="match status" value="1"/>
</dbReference>
<evidence type="ECO:0000313" key="6">
    <source>
        <dbReference type="Proteomes" id="UP000246410"/>
    </source>
</evidence>
<dbReference type="GO" id="GO:0032259">
    <property type="term" value="P:methylation"/>
    <property type="evidence" value="ECO:0007669"/>
    <property type="project" value="UniProtKB-KW"/>
</dbReference>
<dbReference type="Pfam" id="PF08241">
    <property type="entry name" value="Methyltransf_11"/>
    <property type="match status" value="1"/>
</dbReference>
<keyword evidence="3 5" id="KW-0808">Transferase</keyword>
<evidence type="ECO:0000256" key="2">
    <source>
        <dbReference type="ARBA" id="ARBA00022603"/>
    </source>
</evidence>
<evidence type="ECO:0000313" key="5">
    <source>
        <dbReference type="EMBL" id="PWV75254.1"/>
    </source>
</evidence>
<dbReference type="PANTHER" id="PTHR44942:SF4">
    <property type="entry name" value="METHYLTRANSFERASE TYPE 11 DOMAIN-CONTAINING PROTEIN"/>
    <property type="match status" value="1"/>
</dbReference>
<keyword evidence="2 5" id="KW-0489">Methyltransferase</keyword>
<evidence type="ECO:0000256" key="1">
    <source>
        <dbReference type="ARBA" id="ARBA00008361"/>
    </source>
</evidence>
<dbReference type="CDD" id="cd02440">
    <property type="entry name" value="AdoMet_MTases"/>
    <property type="match status" value="1"/>
</dbReference>
<comment type="similarity">
    <text evidence="1">Belongs to the methyltransferase superfamily.</text>
</comment>
<dbReference type="PANTHER" id="PTHR44942">
    <property type="entry name" value="METHYLTRANSF_11 DOMAIN-CONTAINING PROTEIN"/>
    <property type="match status" value="1"/>
</dbReference>
<reference evidence="5 6" key="1">
    <citation type="submission" date="2018-05" db="EMBL/GenBank/DDBJ databases">
        <title>Genomic Encyclopedia of Type Strains, Phase IV (KMG-IV): sequencing the most valuable type-strain genomes for metagenomic binning, comparative biology and taxonomic classification.</title>
        <authorList>
            <person name="Goeker M."/>
        </authorList>
    </citation>
    <scope>NUCLEOTIDE SEQUENCE [LARGE SCALE GENOMIC DNA]</scope>
    <source>
        <strain evidence="5 6">DSM 44717</strain>
    </source>
</reference>
<dbReference type="InterPro" id="IPR013216">
    <property type="entry name" value="Methyltransf_11"/>
</dbReference>
<name>A0A317NKX1_9NOCA</name>
<comment type="caution">
    <text evidence="5">The sequence shown here is derived from an EMBL/GenBank/DDBJ whole genome shotgun (WGS) entry which is preliminary data.</text>
</comment>
<accession>A0A317NKX1</accession>
<evidence type="ECO:0000259" key="4">
    <source>
        <dbReference type="Pfam" id="PF08241"/>
    </source>
</evidence>
<dbReference type="SUPFAM" id="SSF53335">
    <property type="entry name" value="S-adenosyl-L-methionine-dependent methyltransferases"/>
    <property type="match status" value="1"/>
</dbReference>
<dbReference type="Proteomes" id="UP000246410">
    <property type="component" value="Unassembled WGS sequence"/>
</dbReference>